<dbReference type="AlphaFoldDB" id="A0A382RFK3"/>
<accession>A0A382RFK3</accession>
<evidence type="ECO:0000256" key="1">
    <source>
        <dbReference type="SAM" id="MobiDB-lite"/>
    </source>
</evidence>
<feature type="region of interest" description="Disordered" evidence="1">
    <location>
        <begin position="1"/>
        <end position="93"/>
    </location>
</feature>
<sequence length="233" mass="25017">HRGDSKLLSKLPKPKLHPARLQTQINRGLATVRPADSLSSNTLVKARSPMQEASASEKGDRHVHPDHQGDTKDGKRHGAKRAQQKSVSDSIANKSTNKVIDRFEFQDIAEEKANSAISSPLAQTQSGKISVPENLRPVLPVLTARVAVLSRDGRRVARFALDLPGGSKLGVKVELVGKKVRLAFITSDQELRKSLRSGSGPIADSLADFGFSCEGCLVASSYHELGDSVSKAA</sequence>
<feature type="non-terminal residue" evidence="2">
    <location>
        <position position="1"/>
    </location>
</feature>
<name>A0A382RFK3_9ZZZZ</name>
<dbReference type="EMBL" id="UINC01121107">
    <property type="protein sequence ID" value="SVC96022.1"/>
    <property type="molecule type" value="Genomic_DNA"/>
</dbReference>
<feature type="compositionally biased region" description="Basic residues" evidence="1">
    <location>
        <begin position="74"/>
        <end position="83"/>
    </location>
</feature>
<gene>
    <name evidence="2" type="ORF">METZ01_LOCUS348876</name>
</gene>
<reference evidence="2" key="1">
    <citation type="submission" date="2018-05" db="EMBL/GenBank/DDBJ databases">
        <authorList>
            <person name="Lanie J.A."/>
            <person name="Ng W.-L."/>
            <person name="Kazmierczak K.M."/>
            <person name="Andrzejewski T.M."/>
            <person name="Davidsen T.M."/>
            <person name="Wayne K.J."/>
            <person name="Tettelin H."/>
            <person name="Glass J.I."/>
            <person name="Rusch D."/>
            <person name="Podicherti R."/>
            <person name="Tsui H.-C.T."/>
            <person name="Winkler M.E."/>
        </authorList>
    </citation>
    <scope>NUCLEOTIDE SEQUENCE</scope>
</reference>
<feature type="compositionally biased region" description="Polar residues" evidence="1">
    <location>
        <begin position="84"/>
        <end position="93"/>
    </location>
</feature>
<evidence type="ECO:0000313" key="2">
    <source>
        <dbReference type="EMBL" id="SVC96022.1"/>
    </source>
</evidence>
<organism evidence="2">
    <name type="scientific">marine metagenome</name>
    <dbReference type="NCBI Taxonomy" id="408172"/>
    <lineage>
        <taxon>unclassified sequences</taxon>
        <taxon>metagenomes</taxon>
        <taxon>ecological metagenomes</taxon>
    </lineage>
</organism>
<proteinExistence type="predicted"/>
<feature type="compositionally biased region" description="Basic and acidic residues" evidence="1">
    <location>
        <begin position="55"/>
        <end position="73"/>
    </location>
</feature>
<protein>
    <submittedName>
        <fullName evidence="2">Uncharacterized protein</fullName>
    </submittedName>
</protein>